<dbReference type="InterPro" id="IPR027485">
    <property type="entry name" value="AMMECR1_N"/>
</dbReference>
<sequence length="476" mass="53205">MLFNTNKNREPAVAGQFYPSSSSTLRNELEELFDGAVNVKTSQPLRALISPHAGYIFSGEVAAAAFKQIPANKNYQNIFVLASSHRYTFGGAAIYTEGNYETPLGEIPVNKKIGKQLLASSSVFTEHDASHLYEHSLEVQLPFLQFRLGNDLTLVPIILGTHSTGICKKLAKALRPYFTPDNLFVISTDFSHFPDYENAKLADQLTADAICKNKPKKLLKAIEKNKKKKIGNLATSLCGWTSVLTLLHLTKKRDFEFKQLAYKNSGDSRLYGEKDRVVGYWAIGVYEKAVFEISPSEKQEILQLARNSIARFLGEDVKEKKPKRNDNSILNQKAGAFISIYINNELRGCIGGFAGNKTLREMTKRFAVSATNDQRFDPIEPSDLDNMTLEVSVLTPLKKIKSIDEFELGKHGIYIKSGLNSGTFLPQVAEKTGWSKEEFLGRCSKNKAGIGWDGWKTAELYTYEVVIIKDDQEKTS</sequence>
<dbReference type="EMBL" id="JRHC01000001">
    <property type="protein sequence ID" value="KJF44327.1"/>
    <property type="molecule type" value="Genomic_DNA"/>
</dbReference>
<organism evidence="4 5">
    <name type="scientific">Draconibacterium sediminis</name>
    <dbReference type="NCBI Taxonomy" id="1544798"/>
    <lineage>
        <taxon>Bacteria</taxon>
        <taxon>Pseudomonadati</taxon>
        <taxon>Bacteroidota</taxon>
        <taxon>Bacteroidia</taxon>
        <taxon>Marinilabiliales</taxon>
        <taxon>Prolixibacteraceae</taxon>
        <taxon>Draconibacterium</taxon>
    </lineage>
</organism>
<dbReference type="PANTHER" id="PTHR11060">
    <property type="entry name" value="PROTEIN MEMO1"/>
    <property type="match status" value="1"/>
</dbReference>
<keyword evidence="5" id="KW-1185">Reference proteome</keyword>
<protein>
    <recommendedName>
        <fullName evidence="2">MEMO1 family protein LH29_02115</fullName>
    </recommendedName>
</protein>
<dbReference type="AlphaFoldDB" id="A0A0D8JBP4"/>
<evidence type="ECO:0000256" key="1">
    <source>
        <dbReference type="ARBA" id="ARBA00006315"/>
    </source>
</evidence>
<comment type="caution">
    <text evidence="4">The sequence shown here is derived from an EMBL/GenBank/DDBJ whole genome shotgun (WGS) entry which is preliminary data.</text>
</comment>
<dbReference type="STRING" id="1544798.LH29_02115"/>
<gene>
    <name evidence="4" type="ORF">LH29_02115</name>
</gene>
<evidence type="ECO:0000259" key="3">
    <source>
        <dbReference type="PROSITE" id="PS51112"/>
    </source>
</evidence>
<dbReference type="InterPro" id="IPR002737">
    <property type="entry name" value="MEMO1_fam"/>
</dbReference>
<dbReference type="NCBIfam" id="TIGR04335">
    <property type="entry name" value="AmmeMemoSam_A"/>
    <property type="match status" value="1"/>
</dbReference>
<dbReference type="InterPro" id="IPR027623">
    <property type="entry name" value="AmmeMemoSam_A"/>
</dbReference>
<evidence type="ECO:0000313" key="4">
    <source>
        <dbReference type="EMBL" id="KJF44327.1"/>
    </source>
</evidence>
<dbReference type="NCBIfam" id="TIGR00296">
    <property type="entry name" value="TIGR00296 family protein"/>
    <property type="match status" value="1"/>
</dbReference>
<accession>A0A0D8JBP4</accession>
<dbReference type="InterPro" id="IPR036071">
    <property type="entry name" value="AMMECR1_dom_sf"/>
</dbReference>
<evidence type="ECO:0000313" key="5">
    <source>
        <dbReference type="Proteomes" id="UP000032544"/>
    </source>
</evidence>
<comment type="similarity">
    <text evidence="1 2">Belongs to the MEMO1 family.</text>
</comment>
<dbReference type="Pfam" id="PF01875">
    <property type="entry name" value="Memo"/>
    <property type="match status" value="1"/>
</dbReference>
<dbReference type="InterPro" id="IPR023473">
    <property type="entry name" value="AMMECR1"/>
</dbReference>
<proteinExistence type="inferred from homology"/>
<dbReference type="InterPro" id="IPR002733">
    <property type="entry name" value="AMMECR1_domain"/>
</dbReference>
<dbReference type="HAMAP" id="MF_00055">
    <property type="entry name" value="MEMO1"/>
    <property type="match status" value="1"/>
</dbReference>
<dbReference type="Proteomes" id="UP000032544">
    <property type="component" value="Unassembled WGS sequence"/>
</dbReference>
<dbReference type="Gene3D" id="3.40.830.10">
    <property type="entry name" value="LigB-like"/>
    <property type="match status" value="1"/>
</dbReference>
<dbReference type="RefSeq" id="WP_045025881.1">
    <property type="nucleotide sequence ID" value="NZ_JRHC01000001.1"/>
</dbReference>
<dbReference type="PANTHER" id="PTHR11060:SF0">
    <property type="entry name" value="PROTEIN MEMO1"/>
    <property type="match status" value="1"/>
</dbReference>
<dbReference type="SUPFAM" id="SSF143447">
    <property type="entry name" value="AMMECR1-like"/>
    <property type="match status" value="1"/>
</dbReference>
<evidence type="ECO:0000256" key="2">
    <source>
        <dbReference type="HAMAP-Rule" id="MF_00055"/>
    </source>
</evidence>
<dbReference type="PROSITE" id="PS51112">
    <property type="entry name" value="AMMECR1"/>
    <property type="match status" value="1"/>
</dbReference>
<name>A0A0D8JBP4_9BACT</name>
<reference evidence="4 5" key="1">
    <citation type="submission" date="2014-09" db="EMBL/GenBank/DDBJ databases">
        <title>Draft Genome Sequence of Draconibacterium sp. JN14CK-3.</title>
        <authorList>
            <person name="Dong C."/>
            <person name="Lai Q."/>
            <person name="Shao Z."/>
        </authorList>
    </citation>
    <scope>NUCLEOTIDE SEQUENCE [LARGE SCALE GENOMIC DNA]</scope>
    <source>
        <strain evidence="4 5">JN14CK-3</strain>
    </source>
</reference>
<dbReference type="NCBIfam" id="TIGR04336">
    <property type="entry name" value="AmmeMemoSam_B"/>
    <property type="match status" value="1"/>
</dbReference>
<dbReference type="Pfam" id="PF01871">
    <property type="entry name" value="AMMECR1"/>
    <property type="match status" value="1"/>
</dbReference>
<dbReference type="OrthoDB" id="9785549at2"/>
<dbReference type="Gene3D" id="3.30.1490.150">
    <property type="entry name" value="Hypothetical protein ph0010, domain 2"/>
    <property type="match status" value="1"/>
</dbReference>
<dbReference type="CDD" id="cd07361">
    <property type="entry name" value="MEMO_like"/>
    <property type="match status" value="1"/>
</dbReference>
<dbReference type="Gene3D" id="3.30.700.20">
    <property type="entry name" value="Hypothetical protein ph0010, domain 1"/>
    <property type="match status" value="1"/>
</dbReference>
<feature type="domain" description="AMMECR1" evidence="3">
    <location>
        <begin position="296"/>
        <end position="476"/>
    </location>
</feature>